<sequence>MFTAYVVVTVLAAAASAYSALNHFIRPRWILDNMTRYGVPHSWLPPLGALKAAGVVGLLVGIGVPAIAVAASAGLILYYLGAVVAILRARVYTHLVAPLPFLLLVVGSLVLRLTAS</sequence>
<evidence type="ECO:0000256" key="4">
    <source>
        <dbReference type="ARBA" id="ARBA00023136"/>
    </source>
</evidence>
<proteinExistence type="predicted"/>
<gene>
    <name evidence="6" type="ORF">ACFSKW_24515</name>
</gene>
<keyword evidence="3 5" id="KW-1133">Transmembrane helix</keyword>
<accession>A0ABW4SYB5</accession>
<name>A0ABW4SYB5_9ACTN</name>
<evidence type="ECO:0000256" key="3">
    <source>
        <dbReference type="ARBA" id="ARBA00022989"/>
    </source>
</evidence>
<keyword evidence="2 5" id="KW-0812">Transmembrane</keyword>
<dbReference type="RefSeq" id="WP_379574729.1">
    <property type="nucleotide sequence ID" value="NZ_JBHUFV010000035.1"/>
</dbReference>
<evidence type="ECO:0000256" key="2">
    <source>
        <dbReference type="ARBA" id="ARBA00022692"/>
    </source>
</evidence>
<dbReference type="Pfam" id="PF13564">
    <property type="entry name" value="DoxX_2"/>
    <property type="match status" value="1"/>
</dbReference>
<dbReference type="EMBL" id="JBHUFV010000035">
    <property type="protein sequence ID" value="MFD1934640.1"/>
    <property type="molecule type" value="Genomic_DNA"/>
</dbReference>
<keyword evidence="7" id="KW-1185">Reference proteome</keyword>
<protein>
    <submittedName>
        <fullName evidence="6">DoxX family protein</fullName>
    </submittedName>
</protein>
<evidence type="ECO:0000313" key="6">
    <source>
        <dbReference type="EMBL" id="MFD1934640.1"/>
    </source>
</evidence>
<evidence type="ECO:0000256" key="5">
    <source>
        <dbReference type="SAM" id="Phobius"/>
    </source>
</evidence>
<comment type="subcellular location">
    <subcellularLocation>
        <location evidence="1">Membrane</location>
        <topology evidence="1">Multi-pass membrane protein</topology>
    </subcellularLocation>
</comment>
<dbReference type="InterPro" id="IPR032808">
    <property type="entry name" value="DoxX"/>
</dbReference>
<evidence type="ECO:0000256" key="1">
    <source>
        <dbReference type="ARBA" id="ARBA00004141"/>
    </source>
</evidence>
<dbReference type="Proteomes" id="UP001597368">
    <property type="component" value="Unassembled WGS sequence"/>
</dbReference>
<keyword evidence="4 5" id="KW-0472">Membrane</keyword>
<organism evidence="6 7">
    <name type="scientific">Nonomuraea mangrovi</name>
    <dbReference type="NCBI Taxonomy" id="2316207"/>
    <lineage>
        <taxon>Bacteria</taxon>
        <taxon>Bacillati</taxon>
        <taxon>Actinomycetota</taxon>
        <taxon>Actinomycetes</taxon>
        <taxon>Streptosporangiales</taxon>
        <taxon>Streptosporangiaceae</taxon>
        <taxon>Nonomuraea</taxon>
    </lineage>
</organism>
<reference evidence="7" key="1">
    <citation type="journal article" date="2019" name="Int. J. Syst. Evol. Microbiol.">
        <title>The Global Catalogue of Microorganisms (GCM) 10K type strain sequencing project: providing services to taxonomists for standard genome sequencing and annotation.</title>
        <authorList>
            <consortium name="The Broad Institute Genomics Platform"/>
            <consortium name="The Broad Institute Genome Sequencing Center for Infectious Disease"/>
            <person name="Wu L."/>
            <person name="Ma J."/>
        </authorList>
    </citation>
    <scope>NUCLEOTIDE SEQUENCE [LARGE SCALE GENOMIC DNA]</scope>
    <source>
        <strain evidence="7">ICMP 6774ER</strain>
    </source>
</reference>
<evidence type="ECO:0000313" key="7">
    <source>
        <dbReference type="Proteomes" id="UP001597368"/>
    </source>
</evidence>
<comment type="caution">
    <text evidence="6">The sequence shown here is derived from an EMBL/GenBank/DDBJ whole genome shotgun (WGS) entry which is preliminary data.</text>
</comment>
<feature type="transmembrane region" description="Helical" evidence="5">
    <location>
        <begin position="95"/>
        <end position="115"/>
    </location>
</feature>